<keyword evidence="4" id="KW-1185">Reference proteome</keyword>
<sequence>MPAGYARAMNPWTTARWMMQAGPADYLLAMSVASAQLPVVGKHLEPLGALSAMSVWGVRQMPELLNAAAKSWLAPDAGRVRRVQRESTREVSEAGLRGVVLPEDLQIEWPAPDTKPPVARALEHRKHLYRSSVRYGDHPTQVLDVWRRKDLPAGPAPVLVFVPGGAWVHGSRILQGYALMSHLAAQGWVCLSVEYRVAPHHRWPQHIHDIKAAIAWARANVDRFGGDRNFVAVAGCSAGGHLAALAGLTIDDPEFQEHLPEGSDTAVDAVVGIYGRYDWEDRSTPERIRFVDFLERVVVNKKQSKHGDLFRKASPIARIHPKAPPFLVVHGSGDSVIPVAQAQSFVERLRGVSHSPVGYVELPGAGHGFDMTDGARTGSVATAIGLFLNRIHRDRAMMSTKEVI</sequence>
<protein>
    <submittedName>
        <fullName evidence="3">Alpha/beta hydrolase</fullName>
    </submittedName>
</protein>
<feature type="domain" description="BD-FAE-like" evidence="2">
    <location>
        <begin position="153"/>
        <end position="349"/>
    </location>
</feature>
<dbReference type="Proteomes" id="UP000825367">
    <property type="component" value="Chromosome"/>
</dbReference>
<evidence type="ECO:0000259" key="2">
    <source>
        <dbReference type="Pfam" id="PF20434"/>
    </source>
</evidence>
<proteinExistence type="predicted"/>
<dbReference type="PANTHER" id="PTHR48081:SF33">
    <property type="entry name" value="KYNURENINE FORMAMIDASE"/>
    <property type="match status" value="1"/>
</dbReference>
<gene>
    <name evidence="3" type="ORF">K0O64_01425</name>
</gene>
<dbReference type="SUPFAM" id="SSF53474">
    <property type="entry name" value="alpha/beta-Hydrolases"/>
    <property type="match status" value="1"/>
</dbReference>
<evidence type="ECO:0000313" key="4">
    <source>
        <dbReference type="Proteomes" id="UP000825367"/>
    </source>
</evidence>
<dbReference type="InterPro" id="IPR029058">
    <property type="entry name" value="AB_hydrolase_fold"/>
</dbReference>
<accession>A0ABX8VHL4</accession>
<reference evidence="3 4" key="1">
    <citation type="submission" date="2021-07" db="EMBL/GenBank/DDBJ databases">
        <title>Whole genome sequencing of non-tuberculosis mycobacteria type-strains.</title>
        <authorList>
            <person name="Igarashi Y."/>
            <person name="Osugi A."/>
            <person name="Mitarai S."/>
        </authorList>
    </citation>
    <scope>NUCLEOTIDE SEQUENCE [LARGE SCALE GENOMIC DNA]</scope>
    <source>
        <strain evidence="3 4">JCM 16370</strain>
    </source>
</reference>
<organism evidence="3 4">
    <name type="scientific">Mycolicibacterium pallens</name>
    <dbReference type="NCBI Taxonomy" id="370524"/>
    <lineage>
        <taxon>Bacteria</taxon>
        <taxon>Bacillati</taxon>
        <taxon>Actinomycetota</taxon>
        <taxon>Actinomycetes</taxon>
        <taxon>Mycobacteriales</taxon>
        <taxon>Mycobacteriaceae</taxon>
        <taxon>Mycolicibacterium</taxon>
    </lineage>
</organism>
<dbReference type="PANTHER" id="PTHR48081">
    <property type="entry name" value="AB HYDROLASE SUPERFAMILY PROTEIN C4A8.06C"/>
    <property type="match status" value="1"/>
</dbReference>
<dbReference type="InterPro" id="IPR049492">
    <property type="entry name" value="BD-FAE-like_dom"/>
</dbReference>
<dbReference type="Gene3D" id="3.40.50.1820">
    <property type="entry name" value="alpha/beta hydrolase"/>
    <property type="match status" value="1"/>
</dbReference>
<evidence type="ECO:0000256" key="1">
    <source>
        <dbReference type="ARBA" id="ARBA00022801"/>
    </source>
</evidence>
<dbReference type="EMBL" id="CP080333">
    <property type="protein sequence ID" value="QYL17276.1"/>
    <property type="molecule type" value="Genomic_DNA"/>
</dbReference>
<dbReference type="GO" id="GO:0016787">
    <property type="term" value="F:hydrolase activity"/>
    <property type="evidence" value="ECO:0007669"/>
    <property type="project" value="UniProtKB-KW"/>
</dbReference>
<dbReference type="Pfam" id="PF20434">
    <property type="entry name" value="BD-FAE"/>
    <property type="match status" value="1"/>
</dbReference>
<name>A0ABX8VHL4_9MYCO</name>
<dbReference type="InterPro" id="IPR019826">
    <property type="entry name" value="Carboxylesterase_B_AS"/>
</dbReference>
<dbReference type="PROSITE" id="PS00122">
    <property type="entry name" value="CARBOXYLESTERASE_B_1"/>
    <property type="match status" value="1"/>
</dbReference>
<keyword evidence="1 3" id="KW-0378">Hydrolase</keyword>
<dbReference type="InterPro" id="IPR050300">
    <property type="entry name" value="GDXG_lipolytic_enzyme"/>
</dbReference>
<evidence type="ECO:0000313" key="3">
    <source>
        <dbReference type="EMBL" id="QYL17276.1"/>
    </source>
</evidence>